<dbReference type="SMART" id="SM00768">
    <property type="entry name" value="X8"/>
    <property type="match status" value="1"/>
</dbReference>
<keyword evidence="1" id="KW-0732">Signal</keyword>
<dbReference type="Gene3D" id="1.20.58.1040">
    <property type="match status" value="1"/>
</dbReference>
<dbReference type="PANTHER" id="PTHR31044">
    <property type="entry name" value="BETA-1,3 GLUCANASE"/>
    <property type="match status" value="1"/>
</dbReference>
<dbReference type="Pfam" id="PF07983">
    <property type="entry name" value="X8"/>
    <property type="match status" value="1"/>
</dbReference>
<reference evidence="4 5" key="1">
    <citation type="submission" date="2018-04" db="EMBL/GenBank/DDBJ databases">
        <authorList>
            <person name="Vogel A."/>
        </authorList>
    </citation>
    <scope>NUCLEOTIDE SEQUENCE [LARGE SCALE GENOMIC DNA]</scope>
</reference>
<keyword evidence="2" id="KW-1015">Disulfide bond</keyword>
<dbReference type="OrthoDB" id="1298616at2759"/>
<evidence type="ECO:0000313" key="4">
    <source>
        <dbReference type="EMBL" id="VFQ90682.1"/>
    </source>
</evidence>
<dbReference type="EMBL" id="OOIL02004148">
    <property type="protein sequence ID" value="VFQ90682.1"/>
    <property type="molecule type" value="Genomic_DNA"/>
</dbReference>
<dbReference type="AlphaFoldDB" id="A0A484MP93"/>
<evidence type="ECO:0000256" key="1">
    <source>
        <dbReference type="ARBA" id="ARBA00022729"/>
    </source>
</evidence>
<keyword evidence="5" id="KW-1185">Reference proteome</keyword>
<dbReference type="GO" id="GO:0009506">
    <property type="term" value="C:plasmodesma"/>
    <property type="evidence" value="ECO:0007669"/>
    <property type="project" value="UniProtKB-ARBA"/>
</dbReference>
<feature type="domain" description="X8" evidence="3">
    <location>
        <begin position="42"/>
        <end position="127"/>
    </location>
</feature>
<dbReference type="Proteomes" id="UP000595140">
    <property type="component" value="Unassembled WGS sequence"/>
</dbReference>
<sequence length="133" mass="14373">MAAKGRHRPELRQRAYVLIVKATTVSLCTSFLPRPRPGGTSKFCVPKPNANDGQLQANINYVCSQGVDCHPIKPGGSCFNPNNVRAHATYAMNAFYQTKGRHDFQCDFSGTATITSSIPPGNGMCKNLTASKV</sequence>
<proteinExistence type="predicted"/>
<protein>
    <recommendedName>
        <fullName evidence="3">X8 domain-containing protein</fullName>
    </recommendedName>
</protein>
<dbReference type="FunFam" id="1.20.58.1040:FF:000003">
    <property type="entry name" value="glucan endo-1,3-beta-glucosidase 7"/>
    <property type="match status" value="1"/>
</dbReference>
<organism evidence="4 5">
    <name type="scientific">Cuscuta campestris</name>
    <dbReference type="NCBI Taxonomy" id="132261"/>
    <lineage>
        <taxon>Eukaryota</taxon>
        <taxon>Viridiplantae</taxon>
        <taxon>Streptophyta</taxon>
        <taxon>Embryophyta</taxon>
        <taxon>Tracheophyta</taxon>
        <taxon>Spermatophyta</taxon>
        <taxon>Magnoliopsida</taxon>
        <taxon>eudicotyledons</taxon>
        <taxon>Gunneridae</taxon>
        <taxon>Pentapetalae</taxon>
        <taxon>asterids</taxon>
        <taxon>lamiids</taxon>
        <taxon>Solanales</taxon>
        <taxon>Convolvulaceae</taxon>
        <taxon>Cuscuteae</taxon>
        <taxon>Cuscuta</taxon>
        <taxon>Cuscuta subgen. Grammica</taxon>
        <taxon>Cuscuta sect. Cleistogrammica</taxon>
    </lineage>
</organism>
<evidence type="ECO:0000256" key="2">
    <source>
        <dbReference type="ARBA" id="ARBA00023157"/>
    </source>
</evidence>
<dbReference type="PANTHER" id="PTHR31044:SF130">
    <property type="entry name" value="CARBOHYDRATE-BINDING X8 DOMAIN SUPERFAMILY PROTEIN"/>
    <property type="match status" value="1"/>
</dbReference>
<accession>A0A484MP93</accession>
<dbReference type="InterPro" id="IPR012946">
    <property type="entry name" value="X8"/>
</dbReference>
<name>A0A484MP93_9ASTE</name>
<gene>
    <name evidence="4" type="ORF">CCAM_LOCUS32458</name>
</gene>
<dbReference type="InterPro" id="IPR044788">
    <property type="entry name" value="X8_dom_prot"/>
</dbReference>
<evidence type="ECO:0000259" key="3">
    <source>
        <dbReference type="SMART" id="SM00768"/>
    </source>
</evidence>
<evidence type="ECO:0000313" key="5">
    <source>
        <dbReference type="Proteomes" id="UP000595140"/>
    </source>
</evidence>